<keyword evidence="5" id="KW-0479">Metal-binding</keyword>
<dbReference type="SMART" id="SM00729">
    <property type="entry name" value="Elp3"/>
    <property type="match status" value="1"/>
</dbReference>
<dbReference type="Pfam" id="PF04055">
    <property type="entry name" value="Radical_SAM"/>
    <property type="match status" value="1"/>
</dbReference>
<dbReference type="InterPro" id="IPR058240">
    <property type="entry name" value="rSAM_sf"/>
</dbReference>
<name>A0ABR9ZW64_9FIRM</name>
<evidence type="ECO:0000256" key="3">
    <source>
        <dbReference type="ARBA" id="ARBA00022679"/>
    </source>
</evidence>
<sequence length="453" mass="52721">MTNVLLIRPKPHKDTIGLKHVMICEPLELEYLVSNLEPELKDQYHLILIDMLLDNTKLSKHLKQYQPSVVIFTGYNTHVNLIKAYSKEIKMFDSTIVTAVGGVHVEVVPDDFKDVHIDVLLWRNGIDAFNMLLRGLRANTSIQGIQNEIDQQMLNTEFAYNPPDRQINAAYRAQYYYMFHNPCALIKTSFGCPFKCAFCFCHEITGGQYYERTLEDVISELKEIREREIYIVDDNFLVSEARVRKFIEILRQEKIDKHYLIYGRADFIAQNAELMADFKAVGLHGVIVGIESVREKDLKSYDKLTTVKINEEAVAILNALDVECYSTLIMPLDFSKKDFNDLKHWLKKTGVNFVNLQPLTPLKGTAIYDDYVKDFIEAPSDVELWDMAHIVLTPKYMSKRQFYFRIWKLYYEVVMSPKHLIRLVKKYGIRPNLKMLVGSSRVSMQYILKMIRG</sequence>
<evidence type="ECO:0000259" key="8">
    <source>
        <dbReference type="PROSITE" id="PS51918"/>
    </source>
</evidence>
<dbReference type="PANTHER" id="PTHR43409:SF7">
    <property type="entry name" value="BLL1977 PROTEIN"/>
    <property type="match status" value="1"/>
</dbReference>
<dbReference type="InterPro" id="IPR034466">
    <property type="entry name" value="Methyltransferase_Class_B"/>
</dbReference>
<dbReference type="InterPro" id="IPR006158">
    <property type="entry name" value="Cobalamin-bd"/>
</dbReference>
<gene>
    <name evidence="9" type="ORF">ISU02_16350</name>
</gene>
<dbReference type="SUPFAM" id="SSF102114">
    <property type="entry name" value="Radical SAM enzymes"/>
    <property type="match status" value="1"/>
</dbReference>
<dbReference type="SFLD" id="SFLDG01123">
    <property type="entry name" value="methyltransferase_(Class_B)"/>
    <property type="match status" value="1"/>
</dbReference>
<dbReference type="SFLD" id="SFLDG01082">
    <property type="entry name" value="B12-binding_domain_containing"/>
    <property type="match status" value="1"/>
</dbReference>
<dbReference type="RefSeq" id="WP_194702925.1">
    <property type="nucleotide sequence ID" value="NZ_JADKNH010000010.1"/>
</dbReference>
<keyword evidence="2" id="KW-0489">Methyltransferase</keyword>
<dbReference type="EMBL" id="JADKNH010000010">
    <property type="protein sequence ID" value="MBF4694685.1"/>
    <property type="molecule type" value="Genomic_DNA"/>
</dbReference>
<keyword evidence="3" id="KW-0808">Transferase</keyword>
<evidence type="ECO:0000256" key="2">
    <source>
        <dbReference type="ARBA" id="ARBA00022603"/>
    </source>
</evidence>
<dbReference type="InterPro" id="IPR023404">
    <property type="entry name" value="rSAM_horseshoe"/>
</dbReference>
<dbReference type="Pfam" id="PF02310">
    <property type="entry name" value="B12-binding"/>
    <property type="match status" value="1"/>
</dbReference>
<proteinExistence type="predicted"/>
<evidence type="ECO:0000256" key="4">
    <source>
        <dbReference type="ARBA" id="ARBA00022691"/>
    </source>
</evidence>
<keyword evidence="6" id="KW-0408">Iron</keyword>
<comment type="caution">
    <text evidence="9">The sequence shown here is derived from an EMBL/GenBank/DDBJ whole genome shotgun (WGS) entry which is preliminary data.</text>
</comment>
<dbReference type="Proteomes" id="UP000614200">
    <property type="component" value="Unassembled WGS sequence"/>
</dbReference>
<keyword evidence="4" id="KW-0949">S-adenosyl-L-methionine</keyword>
<evidence type="ECO:0000256" key="5">
    <source>
        <dbReference type="ARBA" id="ARBA00022723"/>
    </source>
</evidence>
<evidence type="ECO:0000256" key="1">
    <source>
        <dbReference type="ARBA" id="ARBA00001966"/>
    </source>
</evidence>
<evidence type="ECO:0000313" key="9">
    <source>
        <dbReference type="EMBL" id="MBF4694685.1"/>
    </source>
</evidence>
<keyword evidence="10" id="KW-1185">Reference proteome</keyword>
<reference evidence="9 10" key="1">
    <citation type="submission" date="2020-11" db="EMBL/GenBank/DDBJ databases">
        <title>Fusibacter basophilias sp. nov.</title>
        <authorList>
            <person name="Qiu D."/>
        </authorList>
    </citation>
    <scope>NUCLEOTIDE SEQUENCE [LARGE SCALE GENOMIC DNA]</scope>
    <source>
        <strain evidence="9 10">Q10-2</strain>
    </source>
</reference>
<keyword evidence="7" id="KW-0411">Iron-sulfur</keyword>
<accession>A0ABR9ZW64</accession>
<comment type="cofactor">
    <cofactor evidence="1">
        <name>[4Fe-4S] cluster</name>
        <dbReference type="ChEBI" id="CHEBI:49883"/>
    </cofactor>
</comment>
<dbReference type="InterPro" id="IPR006638">
    <property type="entry name" value="Elp3/MiaA/NifB-like_rSAM"/>
</dbReference>
<organism evidence="9 10">
    <name type="scientific">Fusibacter ferrireducens</name>
    <dbReference type="NCBI Taxonomy" id="2785058"/>
    <lineage>
        <taxon>Bacteria</taxon>
        <taxon>Bacillati</taxon>
        <taxon>Bacillota</taxon>
        <taxon>Clostridia</taxon>
        <taxon>Eubacteriales</taxon>
        <taxon>Eubacteriales Family XII. Incertae Sedis</taxon>
        <taxon>Fusibacter</taxon>
    </lineage>
</organism>
<dbReference type="InterPro" id="IPR007197">
    <property type="entry name" value="rSAM"/>
</dbReference>
<dbReference type="PROSITE" id="PS51918">
    <property type="entry name" value="RADICAL_SAM"/>
    <property type="match status" value="1"/>
</dbReference>
<dbReference type="SFLD" id="SFLDS00029">
    <property type="entry name" value="Radical_SAM"/>
    <property type="match status" value="1"/>
</dbReference>
<evidence type="ECO:0000256" key="7">
    <source>
        <dbReference type="ARBA" id="ARBA00023014"/>
    </source>
</evidence>
<evidence type="ECO:0000313" key="10">
    <source>
        <dbReference type="Proteomes" id="UP000614200"/>
    </source>
</evidence>
<dbReference type="Gene3D" id="3.40.50.280">
    <property type="entry name" value="Cobalamin-binding domain"/>
    <property type="match status" value="1"/>
</dbReference>
<feature type="domain" description="Radical SAM core" evidence="8">
    <location>
        <begin position="178"/>
        <end position="395"/>
    </location>
</feature>
<dbReference type="PANTHER" id="PTHR43409">
    <property type="entry name" value="ANAEROBIC MAGNESIUM-PROTOPORPHYRIN IX MONOMETHYL ESTER CYCLASE-RELATED"/>
    <property type="match status" value="1"/>
</dbReference>
<dbReference type="InterPro" id="IPR051198">
    <property type="entry name" value="BchE-like"/>
</dbReference>
<dbReference type="CDD" id="cd01335">
    <property type="entry name" value="Radical_SAM"/>
    <property type="match status" value="1"/>
</dbReference>
<protein>
    <submittedName>
        <fullName evidence="9">Radical SAM protein</fullName>
    </submittedName>
</protein>
<evidence type="ECO:0000256" key="6">
    <source>
        <dbReference type="ARBA" id="ARBA00023004"/>
    </source>
</evidence>
<dbReference type="Gene3D" id="3.80.30.20">
    <property type="entry name" value="tm_1862 like domain"/>
    <property type="match status" value="1"/>
</dbReference>